<dbReference type="EMBL" id="BKCJ010000370">
    <property type="protein sequence ID" value="GEU32579.1"/>
    <property type="molecule type" value="Genomic_DNA"/>
</dbReference>
<organism evidence="1">
    <name type="scientific">Tanacetum cinerariifolium</name>
    <name type="common">Dalmatian daisy</name>
    <name type="synonym">Chrysanthemum cinerariifolium</name>
    <dbReference type="NCBI Taxonomy" id="118510"/>
    <lineage>
        <taxon>Eukaryota</taxon>
        <taxon>Viridiplantae</taxon>
        <taxon>Streptophyta</taxon>
        <taxon>Embryophyta</taxon>
        <taxon>Tracheophyta</taxon>
        <taxon>Spermatophyta</taxon>
        <taxon>Magnoliopsida</taxon>
        <taxon>eudicotyledons</taxon>
        <taxon>Gunneridae</taxon>
        <taxon>Pentapetalae</taxon>
        <taxon>asterids</taxon>
        <taxon>campanulids</taxon>
        <taxon>Asterales</taxon>
        <taxon>Asteraceae</taxon>
        <taxon>Asteroideae</taxon>
        <taxon>Anthemideae</taxon>
        <taxon>Anthemidinae</taxon>
        <taxon>Tanacetum</taxon>
    </lineage>
</organism>
<reference evidence="1" key="1">
    <citation type="journal article" date="2019" name="Sci. Rep.">
        <title>Draft genome of Tanacetum cinerariifolium, the natural source of mosquito coil.</title>
        <authorList>
            <person name="Yamashiro T."/>
            <person name="Shiraishi A."/>
            <person name="Satake H."/>
            <person name="Nakayama K."/>
        </authorList>
    </citation>
    <scope>NUCLEOTIDE SEQUENCE</scope>
</reference>
<proteinExistence type="predicted"/>
<accession>A0A6L2J6M3</accession>
<sequence>MLMALKNKVGGNLNGEENDFMLDNAYGDDTLKELSETLIMMAHIQPADNKADAEQKYNAKAISEVNALQINLISGMLSKGVHEHTDHEKCKAVINTSDDDDDQIDFNIIFDDPYEKPNKVYDPYLKAGLGYQNPKRLKKAIAAQPKMYDGERLQSTKLIIDSPDSKETLKDTEESRLKMKDKMIQLDYEKLNALCETFVPQKEIPIGQTYFLTPTSNVSSELSIEMLNLP</sequence>
<name>A0A6L2J6M3_TANCI</name>
<gene>
    <name evidence="1" type="ORF">Tci_004557</name>
</gene>
<evidence type="ECO:0000313" key="1">
    <source>
        <dbReference type="EMBL" id="GEU32579.1"/>
    </source>
</evidence>
<dbReference type="AlphaFoldDB" id="A0A6L2J6M3"/>
<protein>
    <submittedName>
        <fullName evidence="1">Uncharacterized protein</fullName>
    </submittedName>
</protein>
<comment type="caution">
    <text evidence="1">The sequence shown here is derived from an EMBL/GenBank/DDBJ whole genome shotgun (WGS) entry which is preliminary data.</text>
</comment>